<dbReference type="AlphaFoldDB" id="A0A0F9N1S8"/>
<proteinExistence type="predicted"/>
<protein>
    <submittedName>
        <fullName evidence="1">Uncharacterized protein</fullName>
    </submittedName>
</protein>
<gene>
    <name evidence="1" type="ORF">LCGC14_1005790</name>
</gene>
<organism evidence="1">
    <name type="scientific">marine sediment metagenome</name>
    <dbReference type="NCBI Taxonomy" id="412755"/>
    <lineage>
        <taxon>unclassified sequences</taxon>
        <taxon>metagenomes</taxon>
        <taxon>ecological metagenomes</taxon>
    </lineage>
</organism>
<name>A0A0F9N1S8_9ZZZZ</name>
<evidence type="ECO:0000313" key="1">
    <source>
        <dbReference type="EMBL" id="KKN13485.1"/>
    </source>
</evidence>
<accession>A0A0F9N1S8</accession>
<dbReference type="EMBL" id="LAZR01003917">
    <property type="protein sequence ID" value="KKN13485.1"/>
    <property type="molecule type" value="Genomic_DNA"/>
</dbReference>
<reference evidence="1" key="1">
    <citation type="journal article" date="2015" name="Nature">
        <title>Complex archaea that bridge the gap between prokaryotes and eukaryotes.</title>
        <authorList>
            <person name="Spang A."/>
            <person name="Saw J.H."/>
            <person name="Jorgensen S.L."/>
            <person name="Zaremba-Niedzwiedzka K."/>
            <person name="Martijn J."/>
            <person name="Lind A.E."/>
            <person name="van Eijk R."/>
            <person name="Schleper C."/>
            <person name="Guy L."/>
            <person name="Ettema T.J."/>
        </authorList>
    </citation>
    <scope>NUCLEOTIDE SEQUENCE</scope>
</reference>
<comment type="caution">
    <text evidence="1">The sequence shown here is derived from an EMBL/GenBank/DDBJ whole genome shotgun (WGS) entry which is preliminary data.</text>
</comment>
<sequence length="97" mass="11422">MVEKNKTLKKKKGFYSAKIGCWNCDSVYEISIKLGMVTPEYIMKKEPPCRNCGCNSLRTYSDYKTEKIIMKDVMLHHRIEHMNQEGKDIKPNNDYIK</sequence>